<dbReference type="AlphaFoldDB" id="A0A120MZA7"/>
<comment type="similarity">
    <text evidence="3 12">Belongs to the methylenetetrahydrofolate reductase family.</text>
</comment>
<comment type="catalytic activity">
    <reaction evidence="11">
        <text>(6S)-5-methyl-5,6,7,8-tetrahydrofolate + NAD(+) = (6R)-5,10-methylene-5,6,7,8-tetrahydrofolate + NADH + H(+)</text>
        <dbReference type="Rhea" id="RHEA:19821"/>
        <dbReference type="ChEBI" id="CHEBI:15378"/>
        <dbReference type="ChEBI" id="CHEBI:15636"/>
        <dbReference type="ChEBI" id="CHEBI:18608"/>
        <dbReference type="ChEBI" id="CHEBI:57540"/>
        <dbReference type="ChEBI" id="CHEBI:57945"/>
        <dbReference type="EC" id="1.5.1.54"/>
    </reaction>
    <physiologicalReaction direction="right-to-left" evidence="11">
        <dbReference type="Rhea" id="RHEA:19823"/>
    </physiologicalReaction>
</comment>
<dbReference type="EC" id="1.5.1.54" evidence="12"/>
<dbReference type="PANTHER" id="PTHR45754">
    <property type="entry name" value="METHYLENETETRAHYDROFOLATE REDUCTASE"/>
    <property type="match status" value="1"/>
</dbReference>
<evidence type="ECO:0000313" key="13">
    <source>
        <dbReference type="EMBL" id="BAU55586.1"/>
    </source>
</evidence>
<evidence type="ECO:0000256" key="9">
    <source>
        <dbReference type="ARBA" id="ARBA00023167"/>
    </source>
</evidence>
<evidence type="ECO:0000313" key="14">
    <source>
        <dbReference type="Proteomes" id="UP000218263"/>
    </source>
</evidence>
<evidence type="ECO:0000256" key="6">
    <source>
        <dbReference type="ARBA" id="ARBA00022827"/>
    </source>
</evidence>
<dbReference type="EMBL" id="AP017313">
    <property type="protein sequence ID" value="BAU55586.1"/>
    <property type="molecule type" value="Genomic_DNA"/>
</dbReference>
<accession>A0A120MZA7</accession>
<dbReference type="UniPathway" id="UPA00193"/>
<evidence type="ECO:0000256" key="12">
    <source>
        <dbReference type="RuleBase" id="RU003862"/>
    </source>
</evidence>
<dbReference type="GO" id="GO:0009086">
    <property type="term" value="P:methionine biosynthetic process"/>
    <property type="evidence" value="ECO:0007669"/>
    <property type="project" value="UniProtKB-KW"/>
</dbReference>
<dbReference type="SUPFAM" id="SSF51730">
    <property type="entry name" value="FAD-linked oxidoreductase"/>
    <property type="match status" value="1"/>
</dbReference>
<dbReference type="PANTHER" id="PTHR45754:SF3">
    <property type="entry name" value="METHYLENETETRAHYDROFOLATE REDUCTASE (NADPH)"/>
    <property type="match status" value="1"/>
</dbReference>
<dbReference type="GO" id="GO:0035999">
    <property type="term" value="P:tetrahydrofolate interconversion"/>
    <property type="evidence" value="ECO:0007669"/>
    <property type="project" value="UniProtKB-UniPathway"/>
</dbReference>
<keyword evidence="4" id="KW-0028">Amino-acid biosynthesis</keyword>
<evidence type="ECO:0000256" key="8">
    <source>
        <dbReference type="ARBA" id="ARBA00023027"/>
    </source>
</evidence>
<dbReference type="Proteomes" id="UP000218263">
    <property type="component" value="Chromosome"/>
</dbReference>
<evidence type="ECO:0000256" key="5">
    <source>
        <dbReference type="ARBA" id="ARBA00022630"/>
    </source>
</evidence>
<dbReference type="Gene3D" id="3.20.20.220">
    <property type="match status" value="1"/>
</dbReference>
<dbReference type="NCBIfam" id="TIGR00676">
    <property type="entry name" value="fadh2"/>
    <property type="match status" value="1"/>
</dbReference>
<dbReference type="KEGG" id="mgot:MgSA37_03776"/>
<gene>
    <name evidence="13" type="primary">metF</name>
    <name evidence="13" type="ORF">MgSA37_03776</name>
</gene>
<dbReference type="GO" id="GO:0106312">
    <property type="term" value="F:methylenetetrahydrofolate reductase (NADH) activity"/>
    <property type="evidence" value="ECO:0007669"/>
    <property type="project" value="UniProtKB-EC"/>
</dbReference>
<comment type="pathway">
    <text evidence="2 12">One-carbon metabolism; tetrahydrofolate interconversion.</text>
</comment>
<dbReference type="GO" id="GO:0005829">
    <property type="term" value="C:cytosol"/>
    <property type="evidence" value="ECO:0007669"/>
    <property type="project" value="InterPro"/>
</dbReference>
<dbReference type="OrthoDB" id="9812555at2"/>
<evidence type="ECO:0000256" key="2">
    <source>
        <dbReference type="ARBA" id="ARBA00004777"/>
    </source>
</evidence>
<dbReference type="InterPro" id="IPR004620">
    <property type="entry name" value="MTHF_reductase_bac"/>
</dbReference>
<organism evidence="13 14">
    <name type="scientific">Mucilaginibacter gotjawali</name>
    <dbReference type="NCBI Taxonomy" id="1550579"/>
    <lineage>
        <taxon>Bacteria</taxon>
        <taxon>Pseudomonadati</taxon>
        <taxon>Bacteroidota</taxon>
        <taxon>Sphingobacteriia</taxon>
        <taxon>Sphingobacteriales</taxon>
        <taxon>Sphingobacteriaceae</taxon>
        <taxon>Mucilaginibacter</taxon>
    </lineage>
</organism>
<comment type="pathway">
    <text evidence="10">Amino-acid biosynthesis; L-methionine biosynthesis via de novo pathway.</text>
</comment>
<comment type="cofactor">
    <cofactor evidence="1 12">
        <name>FAD</name>
        <dbReference type="ChEBI" id="CHEBI:57692"/>
    </cofactor>
</comment>
<dbReference type="GO" id="GO:0071949">
    <property type="term" value="F:FAD binding"/>
    <property type="evidence" value="ECO:0007669"/>
    <property type="project" value="TreeGrafter"/>
</dbReference>
<dbReference type="FunFam" id="3.20.20.220:FF:000015">
    <property type="entry name" value="Methylenetetrahydrofolate reductase"/>
    <property type="match status" value="1"/>
</dbReference>
<evidence type="ECO:0000256" key="1">
    <source>
        <dbReference type="ARBA" id="ARBA00001974"/>
    </source>
</evidence>
<reference evidence="13 14" key="1">
    <citation type="submission" date="2015-12" db="EMBL/GenBank/DDBJ databases">
        <title>Genome sequence of Mucilaginibacter gotjawali.</title>
        <authorList>
            <person name="Lee J.S."/>
            <person name="Lee K.C."/>
            <person name="Kim K.K."/>
            <person name="Lee B.W."/>
        </authorList>
    </citation>
    <scope>NUCLEOTIDE SEQUENCE [LARGE SCALE GENOMIC DNA]</scope>
    <source>
        <strain evidence="13 14">SA3-7</strain>
    </source>
</reference>
<keyword evidence="6 12" id="KW-0274">FAD</keyword>
<name>A0A120MZA7_9SPHI</name>
<proteinExistence type="inferred from homology"/>
<sequence length="318" mass="35857">MKITEHINNAKGKTLFSFELIPPLKGHSIQGLYDAIDPLMEFKPPFIDVTSLREDFIYKQHPNGLLEKLSYRKRPGTIAICAAIMNKYKVDTVPHLLCGGFTKDETENGLIDLQFLGIENVLVLRGDARKADASFIPTPNGHNYATDLLEQVVNMNNGVYLHENNEENLKTDFCIGVAGYPEKHFEAPNLKTDFKYLKQKIDMGANFIVTQMFFDNQKYFDFVNNCRANGITVPIIPGLKPVTGSKQLVNLSKTFHIDMPEDLCDAINACKSEKDVRDVGIEWMINQCKELMAFGVPVLHFYTMSNAGPTKRIAEAIF</sequence>
<dbReference type="RefSeq" id="WP_096353970.1">
    <property type="nucleotide sequence ID" value="NZ_AP017313.1"/>
</dbReference>
<evidence type="ECO:0000256" key="11">
    <source>
        <dbReference type="ARBA" id="ARBA00048628"/>
    </source>
</evidence>
<evidence type="ECO:0000256" key="3">
    <source>
        <dbReference type="ARBA" id="ARBA00006743"/>
    </source>
</evidence>
<dbReference type="InterPro" id="IPR029041">
    <property type="entry name" value="FAD-linked_oxidoreductase-like"/>
</dbReference>
<keyword evidence="9" id="KW-0486">Methionine biosynthesis</keyword>
<dbReference type="Pfam" id="PF02219">
    <property type="entry name" value="MTHFR"/>
    <property type="match status" value="1"/>
</dbReference>
<evidence type="ECO:0000256" key="7">
    <source>
        <dbReference type="ARBA" id="ARBA00023002"/>
    </source>
</evidence>
<keyword evidence="8" id="KW-0520">NAD</keyword>
<dbReference type="CDD" id="cd00537">
    <property type="entry name" value="MTHFR"/>
    <property type="match status" value="1"/>
</dbReference>
<dbReference type="InterPro" id="IPR003171">
    <property type="entry name" value="Mehydrof_redctse-like"/>
</dbReference>
<keyword evidence="5 12" id="KW-0285">Flavoprotein</keyword>
<keyword evidence="7 12" id="KW-0560">Oxidoreductase</keyword>
<evidence type="ECO:0000256" key="10">
    <source>
        <dbReference type="ARBA" id="ARBA00034478"/>
    </source>
</evidence>
<evidence type="ECO:0000256" key="4">
    <source>
        <dbReference type="ARBA" id="ARBA00022605"/>
    </source>
</evidence>
<protein>
    <recommendedName>
        <fullName evidence="12">Methylenetetrahydrofolate reductase</fullName>
        <ecNumber evidence="12">1.5.1.54</ecNumber>
    </recommendedName>
</protein>
<keyword evidence="14" id="KW-1185">Reference proteome</keyword>